<reference evidence="1 2" key="1">
    <citation type="submission" date="2014-04" db="EMBL/GenBank/DDBJ databases">
        <authorList>
            <consortium name="DOE Joint Genome Institute"/>
            <person name="Kuo A."/>
            <person name="Zuccaro A."/>
            <person name="Kohler A."/>
            <person name="Nagy L.G."/>
            <person name="Floudas D."/>
            <person name="Copeland A."/>
            <person name="Barry K.W."/>
            <person name="Cichocki N."/>
            <person name="Veneault-Fourrey C."/>
            <person name="LaButti K."/>
            <person name="Lindquist E.A."/>
            <person name="Lipzen A."/>
            <person name="Lundell T."/>
            <person name="Morin E."/>
            <person name="Murat C."/>
            <person name="Sun H."/>
            <person name="Tunlid A."/>
            <person name="Henrissat B."/>
            <person name="Grigoriev I.V."/>
            <person name="Hibbett D.S."/>
            <person name="Martin F."/>
            <person name="Nordberg H.P."/>
            <person name="Cantor M.N."/>
            <person name="Hua S.X."/>
        </authorList>
    </citation>
    <scope>NUCLEOTIDE SEQUENCE [LARGE SCALE GENOMIC DNA]</scope>
    <source>
        <strain evidence="1 2">MAFF 305830</strain>
    </source>
</reference>
<dbReference type="AlphaFoldDB" id="A0A0C2W8J0"/>
<protein>
    <submittedName>
        <fullName evidence="1">Uncharacterized protein</fullName>
    </submittedName>
</protein>
<dbReference type="OrthoDB" id="3345970at2759"/>
<proteinExistence type="predicted"/>
<dbReference type="Proteomes" id="UP000054097">
    <property type="component" value="Unassembled WGS sequence"/>
</dbReference>
<name>A0A0C2W8J0_SERVB</name>
<accession>A0A0C2W8J0</accession>
<evidence type="ECO:0000313" key="1">
    <source>
        <dbReference type="EMBL" id="KIM22743.1"/>
    </source>
</evidence>
<sequence>DYVKWVVHPQIEVAPIKNVRGFVQQFGNLTQDVVVLKGEIHLGRKPAGMRFTTIEPARRFATTVLRDLRSTPAVRNLALRLIDRIDSINDGRLWLAAHMRRGDFVQHGWAMEGTVEAHFERIQSRLKRGREIVEQLHRSTLKTYDVPFAQPNGHILNRHPPLENDAIYLATDETDPTAIEYLRNNSVILFKDILTIQDRREFGWPLLFTDVAALVEQSIMGIGASYFYGHALSSVVGGVINIRANMGWDPATALID</sequence>
<gene>
    <name evidence="1" type="ORF">M408DRAFT_332787</name>
</gene>
<reference evidence="2" key="2">
    <citation type="submission" date="2015-01" db="EMBL/GenBank/DDBJ databases">
        <title>Evolutionary Origins and Diversification of the Mycorrhizal Mutualists.</title>
        <authorList>
            <consortium name="DOE Joint Genome Institute"/>
            <consortium name="Mycorrhizal Genomics Consortium"/>
            <person name="Kohler A."/>
            <person name="Kuo A."/>
            <person name="Nagy L.G."/>
            <person name="Floudas D."/>
            <person name="Copeland A."/>
            <person name="Barry K.W."/>
            <person name="Cichocki N."/>
            <person name="Veneault-Fourrey C."/>
            <person name="LaButti K."/>
            <person name="Lindquist E.A."/>
            <person name="Lipzen A."/>
            <person name="Lundell T."/>
            <person name="Morin E."/>
            <person name="Murat C."/>
            <person name="Riley R."/>
            <person name="Ohm R."/>
            <person name="Sun H."/>
            <person name="Tunlid A."/>
            <person name="Henrissat B."/>
            <person name="Grigoriev I.V."/>
            <person name="Hibbett D.S."/>
            <person name="Martin F."/>
        </authorList>
    </citation>
    <scope>NUCLEOTIDE SEQUENCE [LARGE SCALE GENOMIC DNA]</scope>
    <source>
        <strain evidence="2">MAFF 305830</strain>
    </source>
</reference>
<dbReference type="EMBL" id="KN824349">
    <property type="protein sequence ID" value="KIM22743.1"/>
    <property type="molecule type" value="Genomic_DNA"/>
</dbReference>
<organism evidence="1 2">
    <name type="scientific">Serendipita vermifera MAFF 305830</name>
    <dbReference type="NCBI Taxonomy" id="933852"/>
    <lineage>
        <taxon>Eukaryota</taxon>
        <taxon>Fungi</taxon>
        <taxon>Dikarya</taxon>
        <taxon>Basidiomycota</taxon>
        <taxon>Agaricomycotina</taxon>
        <taxon>Agaricomycetes</taxon>
        <taxon>Sebacinales</taxon>
        <taxon>Serendipitaceae</taxon>
        <taxon>Serendipita</taxon>
    </lineage>
</organism>
<dbReference type="STRING" id="933852.A0A0C2W8J0"/>
<dbReference type="Gene3D" id="3.40.50.11350">
    <property type="match status" value="1"/>
</dbReference>
<evidence type="ECO:0000313" key="2">
    <source>
        <dbReference type="Proteomes" id="UP000054097"/>
    </source>
</evidence>
<feature type="non-terminal residue" evidence="1">
    <location>
        <position position="1"/>
    </location>
</feature>
<dbReference type="HOGENOM" id="CLU_1088033_0_0_1"/>
<dbReference type="CDD" id="cd11296">
    <property type="entry name" value="O-FucT_like"/>
    <property type="match status" value="1"/>
</dbReference>
<keyword evidence="2" id="KW-1185">Reference proteome</keyword>